<evidence type="ECO:0000259" key="3">
    <source>
        <dbReference type="PROSITE" id="PS50157"/>
    </source>
</evidence>
<dbReference type="AlphaFoldDB" id="A0A8B6F5I4"/>
<dbReference type="Proteomes" id="UP000596742">
    <property type="component" value="Unassembled WGS sequence"/>
</dbReference>
<gene>
    <name evidence="5" type="ORF">MGAL_10B031620</name>
    <name evidence="4" type="ORF">MGAL_10B084692</name>
</gene>
<keyword evidence="6" id="KW-1185">Reference proteome</keyword>
<keyword evidence="1" id="KW-0479">Metal-binding</keyword>
<dbReference type="PROSITE" id="PS00028">
    <property type="entry name" value="ZINC_FINGER_C2H2_1"/>
    <property type="match status" value="1"/>
</dbReference>
<feature type="region of interest" description="Disordered" evidence="2">
    <location>
        <begin position="187"/>
        <end position="243"/>
    </location>
</feature>
<feature type="compositionally biased region" description="Acidic residues" evidence="2">
    <location>
        <begin position="213"/>
        <end position="222"/>
    </location>
</feature>
<dbReference type="GO" id="GO:0008270">
    <property type="term" value="F:zinc ion binding"/>
    <property type="evidence" value="ECO:0007669"/>
    <property type="project" value="UniProtKB-KW"/>
</dbReference>
<dbReference type="InterPro" id="IPR013087">
    <property type="entry name" value="Znf_C2H2_type"/>
</dbReference>
<organism evidence="5 6">
    <name type="scientific">Mytilus galloprovincialis</name>
    <name type="common">Mediterranean mussel</name>
    <dbReference type="NCBI Taxonomy" id="29158"/>
    <lineage>
        <taxon>Eukaryota</taxon>
        <taxon>Metazoa</taxon>
        <taxon>Spiralia</taxon>
        <taxon>Lophotrochozoa</taxon>
        <taxon>Mollusca</taxon>
        <taxon>Bivalvia</taxon>
        <taxon>Autobranchia</taxon>
        <taxon>Pteriomorphia</taxon>
        <taxon>Mytilida</taxon>
        <taxon>Mytiloidea</taxon>
        <taxon>Mytilidae</taxon>
        <taxon>Mytilinae</taxon>
        <taxon>Mytilus</taxon>
    </lineage>
</organism>
<sequence length="989" mass="111846">MNEVEECEICGKLLSRKQRLISHREKIHGIKPDHEAKKYKLYVSNSAVPIPRTTAFRKRKFDQETCIQSVTVSGQLDLECQEESTTFETRSETAESSSLSNLESCHSSSIHEEELAHTVSYNECTSSQNKLETGMLESISVLNEHEVLNSNSAEIHVQNVYDKTMQSFPGAWECEAAAAELSDCDSSATSISRDSDSDIDTDFESDISSSSELDTDTEDNILSDDSSFDQPEIANSESQTKLTHDEEKDMALLSLLLRYHLGESGSRDVVKILNIFNPENKVKDPNKLKACIGSTETQIYEFCDKCYTLYTEEDIFQCAIAGCNGIRYKGPINKQQLKRKKTYFTCLPVKQQIKDILQREGIWSSIVKYRADCKATTDVTDIVTGEMYRDLCKPGQFMNGKDNFTLLFNTDGVPLFKSSGVSIWPIYLVINELPPVLRFSRRNMIIWGIWQSKGKPVFRTFLQPFIEHMIDLKDNGVSISVDGKTVLTRGLLLASTMDLQAKAYLTEMTQHNGKNSCITCEDPGEVVKQGRGHTRVYPHRNDSDLYKVRNSAEILACGLAALQTNKPEMGVKGVSSLHGLEWFDMVWGLVPDYMHGVLLGVTKMLMKLWFSSSHAGKPYFIGRAIKQIDKKLKKMKPTDDITRLPRKIENNMHHLKASELQMWLLFYSVPCLIDIMVSEYFNHHCLLVEGIYILLSDKITAVQLNHAEHILNLYYAQFGNLYGVNNCTINLHNTCRHLTSYVRKLGPLWAWSCFAFEDMNGTILESAHGTGDVCSQILWSMQARKRLTVDCSKMANSELRNFVVEAMNTRRAIKIKHVAENCKIAGGMKTEILEADILRQLRQVLNLPQPDDDSSLGTISKVGRIVKNDQVIFSKIYSRMTKRIGHVVLINNINTCTSDNSSQIASIQYFVLHRKSNKCAAIVKYITLKEEMALVHRSISHLITVNPEDLNAKNCVILVENIQEKLLYLDGNTKYPCIARLPNLYGQSS</sequence>
<keyword evidence="1" id="KW-0862">Zinc</keyword>
<dbReference type="PANTHER" id="PTHR46579">
    <property type="entry name" value="F5/8 TYPE C DOMAIN-CONTAINING PROTEIN-RELATED"/>
    <property type="match status" value="1"/>
</dbReference>
<name>A0A8B6F5I4_MYTGA</name>
<evidence type="ECO:0000313" key="5">
    <source>
        <dbReference type="EMBL" id="VDI43783.1"/>
    </source>
</evidence>
<evidence type="ECO:0000256" key="1">
    <source>
        <dbReference type="PROSITE-ProRule" id="PRU00042"/>
    </source>
</evidence>
<comment type="caution">
    <text evidence="5">The sequence shown here is derived from an EMBL/GenBank/DDBJ whole genome shotgun (WGS) entry which is preliminary data.</text>
</comment>
<feature type="domain" description="C2H2-type" evidence="3">
    <location>
        <begin position="5"/>
        <end position="28"/>
    </location>
</feature>
<evidence type="ECO:0000313" key="6">
    <source>
        <dbReference type="Proteomes" id="UP000596742"/>
    </source>
</evidence>
<proteinExistence type="predicted"/>
<dbReference type="EMBL" id="UYJE01004524">
    <property type="protein sequence ID" value="VDI28784.1"/>
    <property type="molecule type" value="Genomic_DNA"/>
</dbReference>
<accession>A0A8B6F5I4</accession>
<dbReference type="PROSITE" id="PS50157">
    <property type="entry name" value="ZINC_FINGER_C2H2_2"/>
    <property type="match status" value="1"/>
</dbReference>
<keyword evidence="1" id="KW-0863">Zinc-finger</keyword>
<dbReference type="EMBL" id="UYJE01006193">
    <property type="protein sequence ID" value="VDI43783.1"/>
    <property type="molecule type" value="Genomic_DNA"/>
</dbReference>
<evidence type="ECO:0000313" key="4">
    <source>
        <dbReference type="EMBL" id="VDI28784.1"/>
    </source>
</evidence>
<protein>
    <recommendedName>
        <fullName evidence="3">C2H2-type domain-containing protein</fullName>
    </recommendedName>
</protein>
<reference evidence="5" key="1">
    <citation type="submission" date="2018-11" db="EMBL/GenBank/DDBJ databases">
        <authorList>
            <person name="Alioto T."/>
            <person name="Alioto T."/>
        </authorList>
    </citation>
    <scope>NUCLEOTIDE SEQUENCE</scope>
</reference>
<dbReference type="InterPro" id="IPR004242">
    <property type="entry name" value="Transposase_21"/>
</dbReference>
<feature type="compositionally biased region" description="Polar residues" evidence="2">
    <location>
        <begin position="223"/>
        <end position="241"/>
    </location>
</feature>
<evidence type="ECO:0000256" key="2">
    <source>
        <dbReference type="SAM" id="MobiDB-lite"/>
    </source>
</evidence>
<dbReference type="Pfam" id="PF02992">
    <property type="entry name" value="Transposase_21"/>
    <property type="match status" value="1"/>
</dbReference>
<dbReference type="OrthoDB" id="6063671at2759"/>
<dbReference type="PANTHER" id="PTHR46579:SF1">
    <property type="entry name" value="F5_8 TYPE C DOMAIN-CONTAINING PROTEIN"/>
    <property type="match status" value="1"/>
</dbReference>